<evidence type="ECO:0000313" key="1">
    <source>
        <dbReference type="EMBL" id="KAL0321058.1"/>
    </source>
</evidence>
<organism evidence="1">
    <name type="scientific">Sesamum radiatum</name>
    <name type="common">Black benniseed</name>
    <dbReference type="NCBI Taxonomy" id="300843"/>
    <lineage>
        <taxon>Eukaryota</taxon>
        <taxon>Viridiplantae</taxon>
        <taxon>Streptophyta</taxon>
        <taxon>Embryophyta</taxon>
        <taxon>Tracheophyta</taxon>
        <taxon>Spermatophyta</taxon>
        <taxon>Magnoliopsida</taxon>
        <taxon>eudicotyledons</taxon>
        <taxon>Gunneridae</taxon>
        <taxon>Pentapetalae</taxon>
        <taxon>asterids</taxon>
        <taxon>lamiids</taxon>
        <taxon>Lamiales</taxon>
        <taxon>Pedaliaceae</taxon>
        <taxon>Sesamum</taxon>
    </lineage>
</organism>
<dbReference type="AlphaFoldDB" id="A0AAW2LQW5"/>
<sequence length="77" mass="8007">MFLICNGILAFLAKNLKLSSSGLNGLIMKNVEEGVKEMTSESGLPDILAVQENAAASMDVAVAEEKQVVAVATGGRL</sequence>
<comment type="caution">
    <text evidence="1">The sequence shown here is derived from an EMBL/GenBank/DDBJ whole genome shotgun (WGS) entry which is preliminary data.</text>
</comment>
<name>A0AAW2LQW5_SESRA</name>
<reference evidence="1" key="1">
    <citation type="submission" date="2020-06" db="EMBL/GenBank/DDBJ databases">
        <authorList>
            <person name="Li T."/>
            <person name="Hu X."/>
            <person name="Zhang T."/>
            <person name="Song X."/>
            <person name="Zhang H."/>
            <person name="Dai N."/>
            <person name="Sheng W."/>
            <person name="Hou X."/>
            <person name="Wei L."/>
        </authorList>
    </citation>
    <scope>NUCLEOTIDE SEQUENCE</scope>
    <source>
        <strain evidence="1">G02</strain>
        <tissue evidence="1">Leaf</tissue>
    </source>
</reference>
<protein>
    <submittedName>
        <fullName evidence="1">Uncharacterized protein</fullName>
    </submittedName>
</protein>
<proteinExistence type="predicted"/>
<dbReference type="EMBL" id="JACGWJ010000024">
    <property type="protein sequence ID" value="KAL0321058.1"/>
    <property type="molecule type" value="Genomic_DNA"/>
</dbReference>
<accession>A0AAW2LQW5</accession>
<gene>
    <name evidence="1" type="ORF">Sradi_5367300</name>
</gene>
<reference evidence="1" key="2">
    <citation type="journal article" date="2024" name="Plant">
        <title>Genomic evolution and insights into agronomic trait innovations of Sesamum species.</title>
        <authorList>
            <person name="Miao H."/>
            <person name="Wang L."/>
            <person name="Qu L."/>
            <person name="Liu H."/>
            <person name="Sun Y."/>
            <person name="Le M."/>
            <person name="Wang Q."/>
            <person name="Wei S."/>
            <person name="Zheng Y."/>
            <person name="Lin W."/>
            <person name="Duan Y."/>
            <person name="Cao H."/>
            <person name="Xiong S."/>
            <person name="Wang X."/>
            <person name="Wei L."/>
            <person name="Li C."/>
            <person name="Ma Q."/>
            <person name="Ju M."/>
            <person name="Zhao R."/>
            <person name="Li G."/>
            <person name="Mu C."/>
            <person name="Tian Q."/>
            <person name="Mei H."/>
            <person name="Zhang T."/>
            <person name="Gao T."/>
            <person name="Zhang H."/>
        </authorList>
    </citation>
    <scope>NUCLEOTIDE SEQUENCE</scope>
    <source>
        <strain evidence="1">G02</strain>
    </source>
</reference>